<keyword evidence="3" id="KW-1185">Reference proteome</keyword>
<dbReference type="EMBL" id="LK032750">
    <property type="protein sequence ID" value="CDY48035.1"/>
    <property type="molecule type" value="Genomic_DNA"/>
</dbReference>
<proteinExistence type="predicted"/>
<dbReference type="Gramene" id="CDY48035">
    <property type="protein sequence ID" value="CDY48035"/>
    <property type="gene ID" value="GSBRNA2T00088687001"/>
</dbReference>
<feature type="signal peptide" evidence="1">
    <location>
        <begin position="1"/>
        <end position="26"/>
    </location>
</feature>
<dbReference type="Proteomes" id="UP000028999">
    <property type="component" value="Unassembled WGS sequence"/>
</dbReference>
<evidence type="ECO:0000313" key="3">
    <source>
        <dbReference type="Proteomes" id="UP000028999"/>
    </source>
</evidence>
<dbReference type="STRING" id="3708.A0A078IB08"/>
<sequence>MSKLMYHYLLYTVFLLLLGSVPLSNARPRTNRHPNFMRFVTNATDFASEDYYD</sequence>
<evidence type="ECO:0000313" key="2">
    <source>
        <dbReference type="EMBL" id="CDY48035.1"/>
    </source>
</evidence>
<accession>A0A078IB08</accession>
<keyword evidence="1" id="KW-0732">Signal</keyword>
<evidence type="ECO:0000256" key="1">
    <source>
        <dbReference type="SAM" id="SignalP"/>
    </source>
</evidence>
<gene>
    <name evidence="2" type="primary">BnaA02g16280D</name>
    <name evidence="2" type="ORF">GSBRNA2T00088687001</name>
</gene>
<protein>
    <submittedName>
        <fullName evidence="2">BnaA02g16280D protein</fullName>
    </submittedName>
</protein>
<reference evidence="2 3" key="1">
    <citation type="journal article" date="2014" name="Science">
        <title>Plant genetics. Early allopolyploid evolution in the post-Neolithic Brassica napus oilseed genome.</title>
        <authorList>
            <person name="Chalhoub B."/>
            <person name="Denoeud F."/>
            <person name="Liu S."/>
            <person name="Parkin I.A."/>
            <person name="Tang H."/>
            <person name="Wang X."/>
            <person name="Chiquet J."/>
            <person name="Belcram H."/>
            <person name="Tong C."/>
            <person name="Samans B."/>
            <person name="Correa M."/>
            <person name="Da Silva C."/>
            <person name="Just J."/>
            <person name="Falentin C."/>
            <person name="Koh C.S."/>
            <person name="Le Clainche I."/>
            <person name="Bernard M."/>
            <person name="Bento P."/>
            <person name="Noel B."/>
            <person name="Labadie K."/>
            <person name="Alberti A."/>
            <person name="Charles M."/>
            <person name="Arnaud D."/>
            <person name="Guo H."/>
            <person name="Daviaud C."/>
            <person name="Alamery S."/>
            <person name="Jabbari K."/>
            <person name="Zhao M."/>
            <person name="Edger P.P."/>
            <person name="Chelaifa H."/>
            <person name="Tack D."/>
            <person name="Lassalle G."/>
            <person name="Mestiri I."/>
            <person name="Schnel N."/>
            <person name="Le Paslier M.C."/>
            <person name="Fan G."/>
            <person name="Renault V."/>
            <person name="Bayer P.E."/>
            <person name="Golicz A.A."/>
            <person name="Manoli S."/>
            <person name="Lee T.H."/>
            <person name="Thi V.H."/>
            <person name="Chalabi S."/>
            <person name="Hu Q."/>
            <person name="Fan C."/>
            <person name="Tollenaere R."/>
            <person name="Lu Y."/>
            <person name="Battail C."/>
            <person name="Shen J."/>
            <person name="Sidebottom C.H."/>
            <person name="Wang X."/>
            <person name="Canaguier A."/>
            <person name="Chauveau A."/>
            <person name="Berard A."/>
            <person name="Deniot G."/>
            <person name="Guan M."/>
            <person name="Liu Z."/>
            <person name="Sun F."/>
            <person name="Lim Y.P."/>
            <person name="Lyons E."/>
            <person name="Town C.D."/>
            <person name="Bancroft I."/>
            <person name="Wang X."/>
            <person name="Meng J."/>
            <person name="Ma J."/>
            <person name="Pires J.C."/>
            <person name="King G.J."/>
            <person name="Brunel D."/>
            <person name="Delourme R."/>
            <person name="Renard M."/>
            <person name="Aury J.M."/>
            <person name="Adams K.L."/>
            <person name="Batley J."/>
            <person name="Snowdon R.J."/>
            <person name="Tost J."/>
            <person name="Edwards D."/>
            <person name="Zhou Y."/>
            <person name="Hua W."/>
            <person name="Sharpe A.G."/>
            <person name="Paterson A.H."/>
            <person name="Guan C."/>
            <person name="Wincker P."/>
        </authorList>
    </citation>
    <scope>NUCLEOTIDE SEQUENCE [LARGE SCALE GENOMIC DNA]</scope>
    <source>
        <strain evidence="3">cv. Darmor-bzh</strain>
    </source>
</reference>
<organism evidence="2 3">
    <name type="scientific">Brassica napus</name>
    <name type="common">Rape</name>
    <dbReference type="NCBI Taxonomy" id="3708"/>
    <lineage>
        <taxon>Eukaryota</taxon>
        <taxon>Viridiplantae</taxon>
        <taxon>Streptophyta</taxon>
        <taxon>Embryophyta</taxon>
        <taxon>Tracheophyta</taxon>
        <taxon>Spermatophyta</taxon>
        <taxon>Magnoliopsida</taxon>
        <taxon>eudicotyledons</taxon>
        <taxon>Gunneridae</taxon>
        <taxon>Pentapetalae</taxon>
        <taxon>rosids</taxon>
        <taxon>malvids</taxon>
        <taxon>Brassicales</taxon>
        <taxon>Brassicaceae</taxon>
        <taxon>Brassiceae</taxon>
        <taxon>Brassica</taxon>
    </lineage>
</organism>
<feature type="chain" id="PRO_5001737886" evidence="1">
    <location>
        <begin position="27"/>
        <end position="53"/>
    </location>
</feature>
<dbReference type="AlphaFoldDB" id="A0A078IB08"/>
<dbReference type="PaxDb" id="3708-A0A078IB08"/>
<name>A0A078IB08_BRANA</name>